<reference evidence="1 2" key="1">
    <citation type="submission" date="2021-06" db="EMBL/GenBank/DDBJ databases">
        <authorList>
            <person name="Palmer J.M."/>
        </authorList>
    </citation>
    <scope>NUCLEOTIDE SEQUENCE [LARGE SCALE GENOMIC DNA]</scope>
    <source>
        <strain evidence="1 2">XC_2019</strain>
        <tissue evidence="1">Muscle</tissue>
    </source>
</reference>
<dbReference type="EMBL" id="JAHRIN010036475">
    <property type="protein sequence ID" value="MEQ2204486.1"/>
    <property type="molecule type" value="Genomic_DNA"/>
</dbReference>
<evidence type="ECO:0000313" key="1">
    <source>
        <dbReference type="EMBL" id="MEQ2204486.1"/>
    </source>
</evidence>
<accession>A0ABV0R9Y1</accession>
<evidence type="ECO:0000313" key="2">
    <source>
        <dbReference type="Proteomes" id="UP001434883"/>
    </source>
</evidence>
<gene>
    <name evidence="1" type="ORF">XENOCAPTIV_013782</name>
</gene>
<sequence>MNLSYCYSTMYLSFIVNIRTVLNHDWLLCTDRPNQLNYQHLVYVLFCQFSSRLFPVVISAKEMLLECVCVCLSCESVLPCDGLVTCPRCTPPPAHTLLEIGTSFPATHYGRRELTSCVICAPPTPNPDLSCKSSP</sequence>
<organism evidence="1 2">
    <name type="scientific">Xenoophorus captivus</name>
    <dbReference type="NCBI Taxonomy" id="1517983"/>
    <lineage>
        <taxon>Eukaryota</taxon>
        <taxon>Metazoa</taxon>
        <taxon>Chordata</taxon>
        <taxon>Craniata</taxon>
        <taxon>Vertebrata</taxon>
        <taxon>Euteleostomi</taxon>
        <taxon>Actinopterygii</taxon>
        <taxon>Neopterygii</taxon>
        <taxon>Teleostei</taxon>
        <taxon>Neoteleostei</taxon>
        <taxon>Acanthomorphata</taxon>
        <taxon>Ovalentaria</taxon>
        <taxon>Atherinomorphae</taxon>
        <taxon>Cyprinodontiformes</taxon>
        <taxon>Goodeidae</taxon>
        <taxon>Xenoophorus</taxon>
    </lineage>
</organism>
<proteinExistence type="predicted"/>
<keyword evidence="2" id="KW-1185">Reference proteome</keyword>
<protein>
    <submittedName>
        <fullName evidence="1">Uncharacterized protein</fullName>
    </submittedName>
</protein>
<comment type="caution">
    <text evidence="1">The sequence shown here is derived from an EMBL/GenBank/DDBJ whole genome shotgun (WGS) entry which is preliminary data.</text>
</comment>
<dbReference type="Proteomes" id="UP001434883">
    <property type="component" value="Unassembled WGS sequence"/>
</dbReference>
<name>A0ABV0R9Y1_9TELE</name>